<feature type="compositionally biased region" description="Polar residues" evidence="1">
    <location>
        <begin position="451"/>
        <end position="465"/>
    </location>
</feature>
<dbReference type="PANTHER" id="PTHR31928:SF7">
    <property type="entry name" value="FACTOR 1-DELTA, PUTATIVE (DUF936)-RELATED"/>
    <property type="match status" value="1"/>
</dbReference>
<feature type="domain" description="DUF6857" evidence="3">
    <location>
        <begin position="300"/>
        <end position="582"/>
    </location>
</feature>
<dbReference type="Pfam" id="PF06075">
    <property type="entry name" value="DUF936"/>
    <property type="match status" value="1"/>
</dbReference>
<protein>
    <submittedName>
        <fullName evidence="4">Uncharacterized protein</fullName>
    </submittedName>
</protein>
<reference evidence="4" key="1">
    <citation type="submission" date="2019-12" db="EMBL/GenBank/DDBJ databases">
        <title>Genome sequencing and annotation of Brassica cretica.</title>
        <authorList>
            <person name="Studholme D.J."/>
            <person name="Sarris P.F."/>
        </authorList>
    </citation>
    <scope>NUCLEOTIDE SEQUENCE</scope>
    <source>
        <strain evidence="4">PFS-102/07</strain>
        <tissue evidence="4">Leaf</tissue>
    </source>
</reference>
<evidence type="ECO:0000256" key="1">
    <source>
        <dbReference type="SAM" id="MobiDB-lite"/>
    </source>
</evidence>
<feature type="domain" description="DUF936" evidence="2">
    <location>
        <begin position="48"/>
        <end position="171"/>
    </location>
</feature>
<dbReference type="AlphaFoldDB" id="A0A8S9LEG8"/>
<dbReference type="PANTHER" id="PTHR31928">
    <property type="entry name" value="EXPRESSED PROTEIN"/>
    <property type="match status" value="1"/>
</dbReference>
<sequence length="585" mass="65123">MTKLSVSRHSNRQTLHTSRDISLEIPHTLLPSPQRCYLSPSTHSMASLTPGVLSNLFELAAGKITSSSPPLLSSHRFPLLQVIEIVPCLSDNQWRSERFFVKVSDSLHAAYVAVSAADDADLIRSDEIQLGQFVYIRGGLHVEKGCPVPVVRGLKPVPKRRTCVGNPSDLVSSDLLLDFTPVSVDKTKKKKNLGDTRRFNLDSSRRSCWDHTSPPVTRRRDAALLLSSSPRLKPKLVLSDKNLPKNESPSKHLNCETPTLRNRNVVKPASPISIAKSPKDGIKPLSKAVTPPVAYHKLPSSHRTWSDQRISWTGLPKTIQSLGKEVSSHRLVAVKAAVKALEEASAMESVLLSLQSFAELCDSSKRLSAGQVVRRFLDIYHSTQNTGKAVHMLLTHNGSCRSAAKKNAAAWVQDAVVTGFSQFNLFKEPGIQEDAASSQDHHHYIIIQSSSEKLSSKENTTSPRNQAYKGVKLPSRKHRSDSERCSLEGKNRLKESLSLAEELLRVSSQWFCKYLENSLKKGTFFVKKEEATGKESLLISLKAVNCWLDDLIRNRCEANEKVEELRKKLQRFLLKHMESAIGKTM</sequence>
<proteinExistence type="predicted"/>
<dbReference type="InterPro" id="IPR049172">
    <property type="entry name" value="DUF6857_pln"/>
</dbReference>
<dbReference type="InterPro" id="IPR048297">
    <property type="entry name" value="DUF936_dom_pln"/>
</dbReference>
<name>A0A8S9LEG8_BRACR</name>
<evidence type="ECO:0000313" key="4">
    <source>
        <dbReference type="EMBL" id="KAF2605325.1"/>
    </source>
</evidence>
<feature type="region of interest" description="Disordered" evidence="1">
    <location>
        <begin position="451"/>
        <end position="484"/>
    </location>
</feature>
<gene>
    <name evidence="4" type="ORF">F2Q70_00025305</name>
</gene>
<accession>A0A8S9LEG8</accession>
<evidence type="ECO:0000259" key="3">
    <source>
        <dbReference type="Pfam" id="PF21647"/>
    </source>
</evidence>
<dbReference type="InterPro" id="IPR010341">
    <property type="entry name" value="DUF936_pln"/>
</dbReference>
<organism evidence="4">
    <name type="scientific">Brassica cretica</name>
    <name type="common">Mustard</name>
    <dbReference type="NCBI Taxonomy" id="69181"/>
    <lineage>
        <taxon>Eukaryota</taxon>
        <taxon>Viridiplantae</taxon>
        <taxon>Streptophyta</taxon>
        <taxon>Embryophyta</taxon>
        <taxon>Tracheophyta</taxon>
        <taxon>Spermatophyta</taxon>
        <taxon>Magnoliopsida</taxon>
        <taxon>eudicotyledons</taxon>
        <taxon>Gunneridae</taxon>
        <taxon>Pentapetalae</taxon>
        <taxon>rosids</taxon>
        <taxon>malvids</taxon>
        <taxon>Brassicales</taxon>
        <taxon>Brassicaceae</taxon>
        <taxon>Brassiceae</taxon>
        <taxon>Brassica</taxon>
    </lineage>
</organism>
<dbReference type="EMBL" id="QGKY02000094">
    <property type="protein sequence ID" value="KAF2605325.1"/>
    <property type="molecule type" value="Genomic_DNA"/>
</dbReference>
<comment type="caution">
    <text evidence="4">The sequence shown here is derived from an EMBL/GenBank/DDBJ whole genome shotgun (WGS) entry which is preliminary data.</text>
</comment>
<dbReference type="Pfam" id="PF21647">
    <property type="entry name" value="DUF6857"/>
    <property type="match status" value="1"/>
</dbReference>
<evidence type="ECO:0000259" key="2">
    <source>
        <dbReference type="Pfam" id="PF06075"/>
    </source>
</evidence>